<evidence type="ECO:0000259" key="6">
    <source>
        <dbReference type="Pfam" id="PF00327"/>
    </source>
</evidence>
<comment type="similarity">
    <text evidence="1 5">Belongs to the universal ribosomal protein uL30 family.</text>
</comment>
<dbReference type="Gene3D" id="3.30.1390.20">
    <property type="entry name" value="Ribosomal protein L30, ferredoxin-like fold domain"/>
    <property type="match status" value="1"/>
</dbReference>
<reference evidence="7" key="1">
    <citation type="journal article" date="2021" name="PeerJ">
        <title>Extensive microbial diversity within the chicken gut microbiome revealed by metagenomics and culture.</title>
        <authorList>
            <person name="Gilroy R."/>
            <person name="Ravi A."/>
            <person name="Getino M."/>
            <person name="Pursley I."/>
            <person name="Horton D.L."/>
            <person name="Alikhan N.F."/>
            <person name="Baker D."/>
            <person name="Gharbi K."/>
            <person name="Hall N."/>
            <person name="Watson M."/>
            <person name="Adriaenssens E.M."/>
            <person name="Foster-Nyarko E."/>
            <person name="Jarju S."/>
            <person name="Secka A."/>
            <person name="Antonio M."/>
            <person name="Oren A."/>
            <person name="Chaudhuri R.R."/>
            <person name="La Ragione R."/>
            <person name="Hildebrand F."/>
            <person name="Pallen M.J."/>
        </authorList>
    </citation>
    <scope>NUCLEOTIDE SEQUENCE</scope>
    <source>
        <strain evidence="7">742</strain>
    </source>
</reference>
<organism evidence="7 8">
    <name type="scientific">Candidatus Faecalibacterium intestinavium</name>
    <dbReference type="NCBI Taxonomy" id="2838580"/>
    <lineage>
        <taxon>Bacteria</taxon>
        <taxon>Bacillati</taxon>
        <taxon>Bacillota</taxon>
        <taxon>Clostridia</taxon>
        <taxon>Eubacteriales</taxon>
        <taxon>Oscillospiraceae</taxon>
        <taxon>Faecalibacterium</taxon>
    </lineage>
</organism>
<comment type="caution">
    <text evidence="7">The sequence shown here is derived from an EMBL/GenBank/DDBJ whole genome shotgun (WGS) entry which is preliminary data.</text>
</comment>
<evidence type="ECO:0000256" key="5">
    <source>
        <dbReference type="HAMAP-Rule" id="MF_01371"/>
    </source>
</evidence>
<dbReference type="NCBIfam" id="TIGR01308">
    <property type="entry name" value="rpmD_bact"/>
    <property type="match status" value="1"/>
</dbReference>
<dbReference type="GO" id="GO:0015934">
    <property type="term" value="C:large ribosomal subunit"/>
    <property type="evidence" value="ECO:0007669"/>
    <property type="project" value="InterPro"/>
</dbReference>
<dbReference type="InterPro" id="IPR016082">
    <property type="entry name" value="Ribosomal_uL30_ferredoxin-like"/>
</dbReference>
<accession>A0A9E2NQ02</accession>
<evidence type="ECO:0000256" key="3">
    <source>
        <dbReference type="ARBA" id="ARBA00022980"/>
    </source>
</evidence>
<dbReference type="Proteomes" id="UP000824178">
    <property type="component" value="Unassembled WGS sequence"/>
</dbReference>
<protein>
    <recommendedName>
        <fullName evidence="5">Large ribosomal subunit protein uL30</fullName>
    </recommendedName>
</protein>
<dbReference type="PIRSF" id="PIRSF002211">
    <property type="entry name" value="Ribosomal_L30_bac-type"/>
    <property type="match status" value="1"/>
</dbReference>
<dbReference type="InterPro" id="IPR036919">
    <property type="entry name" value="Ribo_uL30_ferredoxin-like_sf"/>
</dbReference>
<dbReference type="Pfam" id="PF00327">
    <property type="entry name" value="Ribosomal_L30"/>
    <property type="match status" value="1"/>
</dbReference>
<sequence length="61" mass="6452">MAEKMLKIELKKSLIGRGEKQIATAAALGLKKPGDVTVQPDNAATQGKIAKIAFMLNVTEA</sequence>
<evidence type="ECO:0000313" key="8">
    <source>
        <dbReference type="Proteomes" id="UP000824178"/>
    </source>
</evidence>
<keyword evidence="4 5" id="KW-0687">Ribonucleoprotein</keyword>
<keyword evidence="3 5" id="KW-0689">Ribosomal protein</keyword>
<comment type="subunit">
    <text evidence="2 5">Part of the 50S ribosomal subunit.</text>
</comment>
<gene>
    <name evidence="5 7" type="primary">rpmD</name>
    <name evidence="7" type="ORF">H9864_00360</name>
</gene>
<evidence type="ECO:0000256" key="4">
    <source>
        <dbReference type="ARBA" id="ARBA00023274"/>
    </source>
</evidence>
<dbReference type="HAMAP" id="MF_01371_B">
    <property type="entry name" value="Ribosomal_uL30_B"/>
    <property type="match status" value="1"/>
</dbReference>
<dbReference type="GO" id="GO:0003735">
    <property type="term" value="F:structural constituent of ribosome"/>
    <property type="evidence" value="ECO:0007669"/>
    <property type="project" value="InterPro"/>
</dbReference>
<dbReference type="CDD" id="cd01658">
    <property type="entry name" value="Ribosomal_L30"/>
    <property type="match status" value="1"/>
</dbReference>
<dbReference type="GO" id="GO:0006412">
    <property type="term" value="P:translation"/>
    <property type="evidence" value="ECO:0007669"/>
    <property type="project" value="UniProtKB-UniRule"/>
</dbReference>
<dbReference type="AlphaFoldDB" id="A0A9E2NQ02"/>
<dbReference type="EMBL" id="JAHLFH010000009">
    <property type="protein sequence ID" value="MBU3818830.1"/>
    <property type="molecule type" value="Genomic_DNA"/>
</dbReference>
<evidence type="ECO:0000256" key="1">
    <source>
        <dbReference type="ARBA" id="ARBA00007594"/>
    </source>
</evidence>
<reference evidence="7" key="2">
    <citation type="submission" date="2021-04" db="EMBL/GenBank/DDBJ databases">
        <authorList>
            <person name="Gilroy R."/>
        </authorList>
    </citation>
    <scope>NUCLEOTIDE SEQUENCE</scope>
    <source>
        <strain evidence="7">742</strain>
    </source>
</reference>
<name>A0A9E2NQ02_9FIRM</name>
<proteinExistence type="inferred from homology"/>
<evidence type="ECO:0000313" key="7">
    <source>
        <dbReference type="EMBL" id="MBU3818830.1"/>
    </source>
</evidence>
<dbReference type="SUPFAM" id="SSF55129">
    <property type="entry name" value="Ribosomal protein L30p/L7e"/>
    <property type="match status" value="1"/>
</dbReference>
<dbReference type="InterPro" id="IPR005996">
    <property type="entry name" value="Ribosomal_uL30_bac-type"/>
</dbReference>
<evidence type="ECO:0000256" key="2">
    <source>
        <dbReference type="ARBA" id="ARBA00011838"/>
    </source>
</evidence>
<feature type="domain" description="Large ribosomal subunit protein uL30-like ferredoxin-like fold" evidence="6">
    <location>
        <begin position="6"/>
        <end position="53"/>
    </location>
</feature>